<comment type="subcellular location">
    <subcellularLocation>
        <location evidence="1">Cell membrane</location>
        <topology evidence="1">Multi-pass membrane protein</topology>
    </subcellularLocation>
</comment>
<keyword evidence="5 8" id="KW-1133">Transmembrane helix</keyword>
<feature type="transmembrane region" description="Helical" evidence="8">
    <location>
        <begin position="38"/>
        <end position="60"/>
    </location>
</feature>
<feature type="domain" description="Mechanosensitive ion channel MscS" evidence="9">
    <location>
        <begin position="138"/>
        <end position="201"/>
    </location>
</feature>
<gene>
    <name evidence="12" type="primary">mscS</name>
    <name evidence="12" type="ORF">PAESOLCIP111_04462</name>
</gene>
<evidence type="ECO:0000256" key="6">
    <source>
        <dbReference type="ARBA" id="ARBA00023136"/>
    </source>
</evidence>
<evidence type="ECO:0000256" key="8">
    <source>
        <dbReference type="SAM" id="Phobius"/>
    </source>
</evidence>
<evidence type="ECO:0000259" key="10">
    <source>
        <dbReference type="Pfam" id="PF21082"/>
    </source>
</evidence>
<reference evidence="12" key="1">
    <citation type="submission" date="2021-06" db="EMBL/GenBank/DDBJ databases">
        <authorList>
            <person name="Criscuolo A."/>
        </authorList>
    </citation>
    <scope>NUCLEOTIDE SEQUENCE</scope>
    <source>
        <strain evidence="12">CIP111600</strain>
    </source>
</reference>
<evidence type="ECO:0000256" key="2">
    <source>
        <dbReference type="ARBA" id="ARBA00008017"/>
    </source>
</evidence>
<dbReference type="Proteomes" id="UP000693672">
    <property type="component" value="Unassembled WGS sequence"/>
</dbReference>
<keyword evidence="3" id="KW-1003">Cell membrane</keyword>
<comment type="similarity">
    <text evidence="2">Belongs to the MscS (TC 1.A.23) family.</text>
</comment>
<keyword evidence="6 8" id="KW-0472">Membrane</keyword>
<evidence type="ECO:0000256" key="1">
    <source>
        <dbReference type="ARBA" id="ARBA00004651"/>
    </source>
</evidence>
<dbReference type="GO" id="GO:0005886">
    <property type="term" value="C:plasma membrane"/>
    <property type="evidence" value="ECO:0007669"/>
    <property type="project" value="UniProtKB-SubCell"/>
</dbReference>
<proteinExistence type="inferred from homology"/>
<dbReference type="PANTHER" id="PTHR30460:SF0">
    <property type="entry name" value="MODERATE CONDUCTANCE MECHANOSENSITIVE CHANNEL YBIO"/>
    <property type="match status" value="1"/>
</dbReference>
<evidence type="ECO:0000313" key="12">
    <source>
        <dbReference type="EMBL" id="CAG7643318.1"/>
    </source>
</evidence>
<dbReference type="PANTHER" id="PTHR30460">
    <property type="entry name" value="MODERATE CONDUCTANCE MECHANOSENSITIVE CHANNEL YBIO"/>
    <property type="match status" value="1"/>
</dbReference>
<feature type="transmembrane region" description="Helical" evidence="8">
    <location>
        <begin position="92"/>
        <end position="110"/>
    </location>
</feature>
<evidence type="ECO:0000259" key="11">
    <source>
        <dbReference type="Pfam" id="PF21088"/>
    </source>
</evidence>
<dbReference type="Pfam" id="PF21082">
    <property type="entry name" value="MS_channel_3rd"/>
    <property type="match status" value="1"/>
</dbReference>
<dbReference type="InterPro" id="IPR006685">
    <property type="entry name" value="MscS_channel_2nd"/>
</dbReference>
<evidence type="ECO:0000256" key="3">
    <source>
        <dbReference type="ARBA" id="ARBA00022475"/>
    </source>
</evidence>
<feature type="domain" description="Mechanosensitive ion channel transmembrane helices 2/3" evidence="11">
    <location>
        <begin position="95"/>
        <end position="136"/>
    </location>
</feature>
<comment type="caution">
    <text evidence="12">The sequence shown here is derived from an EMBL/GenBank/DDBJ whole genome shotgun (WGS) entry which is preliminary data.</text>
</comment>
<dbReference type="Pfam" id="PF00924">
    <property type="entry name" value="MS_channel_2nd"/>
    <property type="match status" value="1"/>
</dbReference>
<dbReference type="FunFam" id="2.30.30.60:FF:000001">
    <property type="entry name" value="MscS Mechanosensitive ion channel"/>
    <property type="match status" value="1"/>
</dbReference>
<name>A0A916K7V3_9BACL</name>
<evidence type="ECO:0000256" key="7">
    <source>
        <dbReference type="ARBA" id="ARBA00059688"/>
    </source>
</evidence>
<dbReference type="InterPro" id="IPR045276">
    <property type="entry name" value="YbiO_bact"/>
</dbReference>
<dbReference type="AlphaFoldDB" id="A0A916K7V3"/>
<evidence type="ECO:0000256" key="4">
    <source>
        <dbReference type="ARBA" id="ARBA00022692"/>
    </source>
</evidence>
<organism evidence="12 13">
    <name type="scientific">Paenibacillus solanacearum</name>
    <dbReference type="NCBI Taxonomy" id="2048548"/>
    <lineage>
        <taxon>Bacteria</taxon>
        <taxon>Bacillati</taxon>
        <taxon>Bacillota</taxon>
        <taxon>Bacilli</taxon>
        <taxon>Bacillales</taxon>
        <taxon>Paenibacillaceae</taxon>
        <taxon>Paenibacillus</taxon>
    </lineage>
</organism>
<evidence type="ECO:0000256" key="5">
    <source>
        <dbReference type="ARBA" id="ARBA00022989"/>
    </source>
</evidence>
<sequence>MDQIMQKLQAEGNSTRQWSGIWDEVKTKTVSYVTDPEIWTGLLLAIIKIVCIYIAARIITKIANKALQHMMVEREKSPLKFDTRRTKTIGKLIGNIVTYVVNFIMILMILNQFGVSLAPVLAGAGVVGLAVGFGAQSLVKDVITGFFIIFEDQFAVGDVIQIGTYRGTVEEIGLRVTRIRSWTGEEFIIPNGTITQVTNFSINNSLAVVDVMVSHETDIDVAMRLLERTVKEYYEKDTNMVKEPELLGVQMLGASEVTLRVIVECKPVTQYAVARKLNAEIKRAFREHGLEMPYPRLVTYHKTERAE</sequence>
<dbReference type="FunFam" id="1.10.287.1260:FF:000005">
    <property type="entry name" value="Mechanosensitive ion channel family protein"/>
    <property type="match status" value="1"/>
</dbReference>
<keyword evidence="13" id="KW-1185">Reference proteome</keyword>
<feature type="transmembrane region" description="Helical" evidence="8">
    <location>
        <begin position="116"/>
        <end position="135"/>
    </location>
</feature>
<accession>A0A916K7V3</accession>
<dbReference type="EMBL" id="CAJVAS010000024">
    <property type="protein sequence ID" value="CAG7643318.1"/>
    <property type="molecule type" value="Genomic_DNA"/>
</dbReference>
<dbReference type="Pfam" id="PF21088">
    <property type="entry name" value="MS_channel_1st"/>
    <property type="match status" value="1"/>
</dbReference>
<comment type="function">
    <text evidence="7">May play a role in resistance to osmotic downshock.</text>
</comment>
<dbReference type="InterPro" id="IPR049142">
    <property type="entry name" value="MS_channel_1st"/>
</dbReference>
<evidence type="ECO:0000259" key="9">
    <source>
        <dbReference type="Pfam" id="PF00924"/>
    </source>
</evidence>
<protein>
    <submittedName>
        <fullName evidence="12">Small-conductance mechanosensitive channel</fullName>
    </submittedName>
</protein>
<dbReference type="RefSeq" id="WP_218094180.1">
    <property type="nucleotide sequence ID" value="NZ_CAJVAS010000024.1"/>
</dbReference>
<dbReference type="GO" id="GO:0008381">
    <property type="term" value="F:mechanosensitive monoatomic ion channel activity"/>
    <property type="evidence" value="ECO:0007669"/>
    <property type="project" value="InterPro"/>
</dbReference>
<evidence type="ECO:0000313" key="13">
    <source>
        <dbReference type="Proteomes" id="UP000693672"/>
    </source>
</evidence>
<dbReference type="InterPro" id="IPR049278">
    <property type="entry name" value="MS_channel_C"/>
</dbReference>
<feature type="domain" description="Mechanosensitive ion channel MscS C-terminal" evidence="10">
    <location>
        <begin position="208"/>
        <end position="292"/>
    </location>
</feature>
<keyword evidence="4 8" id="KW-0812">Transmembrane</keyword>